<accession>A0A9P4TQR2</accession>
<dbReference type="AlphaFoldDB" id="A0A9P4TQR2"/>
<dbReference type="Gene3D" id="1.20.1280.50">
    <property type="match status" value="1"/>
</dbReference>
<dbReference type="PROSITE" id="PS50181">
    <property type="entry name" value="FBOX"/>
    <property type="match status" value="1"/>
</dbReference>
<evidence type="ECO:0000259" key="1">
    <source>
        <dbReference type="PROSITE" id="PS50181"/>
    </source>
</evidence>
<protein>
    <recommendedName>
        <fullName evidence="1">F-box domain-containing protein</fullName>
    </recommendedName>
</protein>
<evidence type="ECO:0000313" key="2">
    <source>
        <dbReference type="EMBL" id="KAF2270771.1"/>
    </source>
</evidence>
<name>A0A9P4TQR2_9PLEO</name>
<organism evidence="2 3">
    <name type="scientific">Lojkania enalia</name>
    <dbReference type="NCBI Taxonomy" id="147567"/>
    <lineage>
        <taxon>Eukaryota</taxon>
        <taxon>Fungi</taxon>
        <taxon>Dikarya</taxon>
        <taxon>Ascomycota</taxon>
        <taxon>Pezizomycotina</taxon>
        <taxon>Dothideomycetes</taxon>
        <taxon>Pleosporomycetidae</taxon>
        <taxon>Pleosporales</taxon>
        <taxon>Pleosporales incertae sedis</taxon>
        <taxon>Lojkania</taxon>
    </lineage>
</organism>
<keyword evidence="3" id="KW-1185">Reference proteome</keyword>
<dbReference type="InterPro" id="IPR036047">
    <property type="entry name" value="F-box-like_dom_sf"/>
</dbReference>
<comment type="caution">
    <text evidence="2">The sequence shown here is derived from an EMBL/GenBank/DDBJ whole genome shotgun (WGS) entry which is preliminary data.</text>
</comment>
<dbReference type="OrthoDB" id="3927840at2759"/>
<gene>
    <name evidence="2" type="ORF">CC78DRAFT_564081</name>
</gene>
<dbReference type="EMBL" id="ML986579">
    <property type="protein sequence ID" value="KAF2270771.1"/>
    <property type="molecule type" value="Genomic_DNA"/>
</dbReference>
<dbReference type="Pfam" id="PF12937">
    <property type="entry name" value="F-box-like"/>
    <property type="match status" value="1"/>
</dbReference>
<proteinExistence type="predicted"/>
<dbReference type="SUPFAM" id="SSF81383">
    <property type="entry name" value="F-box domain"/>
    <property type="match status" value="1"/>
</dbReference>
<dbReference type="InterPro" id="IPR001810">
    <property type="entry name" value="F-box_dom"/>
</dbReference>
<evidence type="ECO:0000313" key="3">
    <source>
        <dbReference type="Proteomes" id="UP000800093"/>
    </source>
</evidence>
<dbReference type="Proteomes" id="UP000800093">
    <property type="component" value="Unassembled WGS sequence"/>
</dbReference>
<feature type="domain" description="F-box" evidence="1">
    <location>
        <begin position="2"/>
        <end position="47"/>
    </location>
</feature>
<reference evidence="3" key="1">
    <citation type="journal article" date="2020" name="Stud. Mycol.">
        <title>101 Dothideomycetes genomes: A test case for predicting lifestyles and emergence of pathogens.</title>
        <authorList>
            <person name="Haridas S."/>
            <person name="Albert R."/>
            <person name="Binder M."/>
            <person name="Bloem J."/>
            <person name="LaButti K."/>
            <person name="Salamov A."/>
            <person name="Andreopoulos B."/>
            <person name="Baker S."/>
            <person name="Barry K."/>
            <person name="Bills G."/>
            <person name="Bluhm B."/>
            <person name="Cannon C."/>
            <person name="Castanera R."/>
            <person name="Culley D."/>
            <person name="Daum C."/>
            <person name="Ezra D."/>
            <person name="Gonzalez J."/>
            <person name="Henrissat B."/>
            <person name="Kuo A."/>
            <person name="Liang C."/>
            <person name="Lipzen A."/>
            <person name="Lutzoni F."/>
            <person name="Magnuson J."/>
            <person name="Mondo S."/>
            <person name="Nolan M."/>
            <person name="Ohm R."/>
            <person name="Pangilinan J."/>
            <person name="Park H.-J."/>
            <person name="Ramirez L."/>
            <person name="Alfaro M."/>
            <person name="Sun H."/>
            <person name="Tritt A."/>
            <person name="Yoshinaga Y."/>
            <person name="Zwiers L.-H."/>
            <person name="Turgeon B."/>
            <person name="Goodwin S."/>
            <person name="Spatafora J."/>
            <person name="Crous P."/>
            <person name="Grigoriev I."/>
        </authorList>
    </citation>
    <scope>NUCLEOTIDE SEQUENCE [LARGE SCALE GENOMIC DNA]</scope>
    <source>
        <strain evidence="3">CBS 304.66</strain>
    </source>
</reference>
<sequence length="466" mass="53690">MSSIIEKLPTELLTEILTFLRINDLSKTCLVSRGFQQIAEPILWTRVELHSPLYHEDYSYDSLRQDEVALQRPYHQLKEVESKVYVKPLQRFLENQEMERIHADKAEKFLLVFQENYMHNQQRVDYLASLIKWLCLSIESSEWESRPDAWNILAMFRNLEYLEVRGYWSNTEQMEPFKESGSSMLNIHTLKLRGYIPAGFVNHVCQGVSSITNLHLALLDAPIGSARYNERENSPPPIPEYPEGYEGMTEEEMDALDDVESFNGEEVAARPLACLSPTALAQLSALTHLHLCKPTEPNYSNEWWRGMYFSAPADKRILQEWASLLRASRKSLTHVRLDQRPVASEIELDSTDNAEFIVGHSYGPSYDRFVEIVLPIFLEDADWPRLRSIQLFGFELDERDLAKVNKVSSFPIAPTRHGVDLVKQLERKFPEADIASELGRRIIMHDWSGVVGHSADVLEDGGSFDW</sequence>